<protein>
    <submittedName>
        <fullName evidence="1">Uncharacterized protein</fullName>
    </submittedName>
</protein>
<dbReference type="AlphaFoldDB" id="A0A6G4HQ89"/>
<organism evidence="1">
    <name type="scientific">Clostridium botulinum</name>
    <dbReference type="NCBI Taxonomy" id="1491"/>
    <lineage>
        <taxon>Bacteria</taxon>
        <taxon>Bacillati</taxon>
        <taxon>Bacillota</taxon>
        <taxon>Clostridia</taxon>
        <taxon>Eubacteriales</taxon>
        <taxon>Clostridiaceae</taxon>
        <taxon>Clostridium</taxon>
    </lineage>
</organism>
<accession>A0A6G4HQ89</accession>
<name>A0A6G4HQ89_CLOBO</name>
<comment type="caution">
    <text evidence="1">The sequence shown here is derived from an EMBL/GenBank/DDBJ whole genome shotgun (WGS) entry which is preliminary data.</text>
</comment>
<sequence>MEDSQKKINDIIYVKMNYSVEITDSQNKSIGGSRNIPITLTVKITGDSWYIIEEEEPA</sequence>
<reference evidence="1" key="1">
    <citation type="submission" date="2019-04" db="EMBL/GenBank/DDBJ databases">
        <title>Genome sequencing of Clostridium botulinum Groups I-IV and Clostridium butyricum.</title>
        <authorList>
            <person name="Brunt J."/>
            <person name="Van Vliet A.H.M."/>
            <person name="Stringer S.C."/>
            <person name="Carter A.T."/>
            <person name="Peck M.W."/>
        </authorList>
    </citation>
    <scope>NUCLEOTIDE SEQUENCE</scope>
    <source>
        <strain evidence="1">751/1</strain>
    </source>
</reference>
<dbReference type="RefSeq" id="WP_061311328.1">
    <property type="nucleotide sequence ID" value="NZ_JACBCU010000001.1"/>
</dbReference>
<proteinExistence type="predicted"/>
<gene>
    <name evidence="1" type="ORF">FDG29_05345</name>
</gene>
<evidence type="ECO:0000313" key="1">
    <source>
        <dbReference type="EMBL" id="NFV15595.1"/>
    </source>
</evidence>
<dbReference type="EMBL" id="SXEU01000002">
    <property type="protein sequence ID" value="NFV15595.1"/>
    <property type="molecule type" value="Genomic_DNA"/>
</dbReference>